<feature type="transmembrane region" description="Helical" evidence="1">
    <location>
        <begin position="154"/>
        <end position="171"/>
    </location>
</feature>
<evidence type="ECO:0000256" key="1">
    <source>
        <dbReference type="SAM" id="Phobius"/>
    </source>
</evidence>
<dbReference type="RefSeq" id="WP_146852356.1">
    <property type="nucleotide sequence ID" value="NZ_BKAG01000030.1"/>
</dbReference>
<keyword evidence="3" id="KW-1185">Reference proteome</keyword>
<keyword evidence="1" id="KW-0812">Transmembrane</keyword>
<sequence>MFGLWKKRKPEPLKPPTYALIDGFETSTDAFYKSIEDELEARKVPGLDFSRLDYREGGPLSARRDYLRMRRERLTFDLCSAPFGTSWFFSYRFCEIPAPFPLLQLLIVVILTAALTMGYVALFGMLWGGAIIGMTVLGFFLLLRNTLTLGFQDFDAWLLTVPVFGGVYEIFRKETFFRTDTRIMYADTIEKVIQAKIKEVTAAEGIEKVEFMEARPDIHPLLARLVQVPSRTGS</sequence>
<accession>A0A512MCH7</accession>
<evidence type="ECO:0000313" key="3">
    <source>
        <dbReference type="Proteomes" id="UP000321577"/>
    </source>
</evidence>
<dbReference type="AlphaFoldDB" id="A0A512MCH7"/>
<evidence type="ECO:0000313" key="2">
    <source>
        <dbReference type="EMBL" id="GEP44426.1"/>
    </source>
</evidence>
<gene>
    <name evidence="2" type="ORF">BGE01nite_37170</name>
</gene>
<protein>
    <submittedName>
        <fullName evidence="2">Uncharacterized protein</fullName>
    </submittedName>
</protein>
<comment type="caution">
    <text evidence="2">The sequence shown here is derived from an EMBL/GenBank/DDBJ whole genome shotgun (WGS) entry which is preliminary data.</text>
</comment>
<name>A0A512MCH7_9BACT</name>
<keyword evidence="1" id="KW-1133">Transmembrane helix</keyword>
<dbReference type="OrthoDB" id="195079at2"/>
<organism evidence="2 3">
    <name type="scientific">Brevifollis gellanilyticus</name>
    <dbReference type="NCBI Taxonomy" id="748831"/>
    <lineage>
        <taxon>Bacteria</taxon>
        <taxon>Pseudomonadati</taxon>
        <taxon>Verrucomicrobiota</taxon>
        <taxon>Verrucomicrobiia</taxon>
        <taxon>Verrucomicrobiales</taxon>
        <taxon>Verrucomicrobiaceae</taxon>
    </lineage>
</organism>
<proteinExistence type="predicted"/>
<feature type="transmembrane region" description="Helical" evidence="1">
    <location>
        <begin position="96"/>
        <end position="115"/>
    </location>
</feature>
<feature type="transmembrane region" description="Helical" evidence="1">
    <location>
        <begin position="74"/>
        <end position="90"/>
    </location>
</feature>
<dbReference type="EMBL" id="BKAG01000030">
    <property type="protein sequence ID" value="GEP44426.1"/>
    <property type="molecule type" value="Genomic_DNA"/>
</dbReference>
<dbReference type="Proteomes" id="UP000321577">
    <property type="component" value="Unassembled WGS sequence"/>
</dbReference>
<feature type="transmembrane region" description="Helical" evidence="1">
    <location>
        <begin position="122"/>
        <end position="142"/>
    </location>
</feature>
<keyword evidence="1" id="KW-0472">Membrane</keyword>
<reference evidence="2 3" key="1">
    <citation type="submission" date="2019-07" db="EMBL/GenBank/DDBJ databases">
        <title>Whole genome shotgun sequence of Brevifollis gellanilyticus NBRC 108608.</title>
        <authorList>
            <person name="Hosoyama A."/>
            <person name="Uohara A."/>
            <person name="Ohji S."/>
            <person name="Ichikawa N."/>
        </authorList>
    </citation>
    <scope>NUCLEOTIDE SEQUENCE [LARGE SCALE GENOMIC DNA]</scope>
    <source>
        <strain evidence="2 3">NBRC 108608</strain>
    </source>
</reference>